<feature type="domain" description="RING-type" evidence="4">
    <location>
        <begin position="95"/>
        <end position="133"/>
    </location>
</feature>
<evidence type="ECO:0000256" key="2">
    <source>
        <dbReference type="ARBA" id="ARBA00022833"/>
    </source>
</evidence>
<dbReference type="GO" id="GO:0008270">
    <property type="term" value="F:zinc ion binding"/>
    <property type="evidence" value="ECO:0007669"/>
    <property type="project" value="UniProtKB-KW"/>
</dbReference>
<dbReference type="EMBL" id="NCKV01011951">
    <property type="protein sequence ID" value="RWS21505.1"/>
    <property type="molecule type" value="Genomic_DNA"/>
</dbReference>
<dbReference type="Pfam" id="PF13639">
    <property type="entry name" value="zf-RING_2"/>
    <property type="match status" value="1"/>
</dbReference>
<dbReference type="STRING" id="299467.A0A443S1W2"/>
<dbReference type="InterPro" id="IPR001841">
    <property type="entry name" value="Znf_RING"/>
</dbReference>
<accession>A0A443S1W2</accession>
<dbReference type="SMART" id="SM00184">
    <property type="entry name" value="RING"/>
    <property type="match status" value="1"/>
</dbReference>
<evidence type="ECO:0000313" key="5">
    <source>
        <dbReference type="EMBL" id="RWS21505.1"/>
    </source>
</evidence>
<dbReference type="PANTHER" id="PTHR17550">
    <property type="entry name" value="E3 UBIQUITIN-PROTEIN LIGASE TTC3"/>
    <property type="match status" value="1"/>
</dbReference>
<dbReference type="InterPro" id="IPR013083">
    <property type="entry name" value="Znf_RING/FYVE/PHD"/>
</dbReference>
<keyword evidence="6" id="KW-1185">Reference proteome</keyword>
<evidence type="ECO:0000256" key="1">
    <source>
        <dbReference type="ARBA" id="ARBA00022771"/>
    </source>
</evidence>
<dbReference type="Gene3D" id="3.30.40.10">
    <property type="entry name" value="Zinc/RING finger domain, C3HC4 (zinc finger)"/>
    <property type="match status" value="1"/>
</dbReference>
<proteinExistence type="predicted"/>
<keyword evidence="1 3" id="KW-0863">Zinc-finger</keyword>
<reference evidence="5 6" key="1">
    <citation type="journal article" date="2018" name="Gigascience">
        <title>Genomes of trombidid mites reveal novel predicted allergens and laterally-transferred genes associated with secondary metabolism.</title>
        <authorList>
            <person name="Dong X."/>
            <person name="Chaisiri K."/>
            <person name="Xia D."/>
            <person name="Armstrong S.D."/>
            <person name="Fang Y."/>
            <person name="Donnelly M.J."/>
            <person name="Kadowaki T."/>
            <person name="McGarry J.W."/>
            <person name="Darby A.C."/>
            <person name="Makepeace B.L."/>
        </authorList>
    </citation>
    <scope>NUCLEOTIDE SEQUENCE [LARGE SCALE GENOMIC DNA]</scope>
    <source>
        <strain evidence="5">UoL-UT</strain>
    </source>
</reference>
<comment type="caution">
    <text evidence="5">The sequence shown here is derived from an EMBL/GenBank/DDBJ whole genome shotgun (WGS) entry which is preliminary data.</text>
</comment>
<evidence type="ECO:0000259" key="4">
    <source>
        <dbReference type="PROSITE" id="PS50089"/>
    </source>
</evidence>
<dbReference type="AlphaFoldDB" id="A0A443S1W2"/>
<evidence type="ECO:0000256" key="3">
    <source>
        <dbReference type="PROSITE-ProRule" id="PRU00175"/>
    </source>
</evidence>
<keyword evidence="2" id="KW-0862">Zinc</keyword>
<evidence type="ECO:0000313" key="6">
    <source>
        <dbReference type="Proteomes" id="UP000288716"/>
    </source>
</evidence>
<keyword evidence="1 3" id="KW-0479">Metal-binding</keyword>
<dbReference type="PANTHER" id="PTHR17550:SF4">
    <property type="entry name" value="E3 UBIQUITIN-PROTEIN LIGASE TTC3"/>
    <property type="match status" value="1"/>
</dbReference>
<gene>
    <name evidence="5" type="ORF">B4U80_14913</name>
</gene>
<organism evidence="5 6">
    <name type="scientific">Leptotrombidium deliense</name>
    <dbReference type="NCBI Taxonomy" id="299467"/>
    <lineage>
        <taxon>Eukaryota</taxon>
        <taxon>Metazoa</taxon>
        <taxon>Ecdysozoa</taxon>
        <taxon>Arthropoda</taxon>
        <taxon>Chelicerata</taxon>
        <taxon>Arachnida</taxon>
        <taxon>Acari</taxon>
        <taxon>Acariformes</taxon>
        <taxon>Trombidiformes</taxon>
        <taxon>Prostigmata</taxon>
        <taxon>Anystina</taxon>
        <taxon>Parasitengona</taxon>
        <taxon>Trombiculoidea</taxon>
        <taxon>Trombiculidae</taxon>
        <taxon>Leptotrombidium</taxon>
    </lineage>
</organism>
<name>A0A443S1W2_9ACAR</name>
<dbReference type="VEuPathDB" id="VectorBase:LDEU010535"/>
<dbReference type="OrthoDB" id="8062037at2759"/>
<dbReference type="PROSITE" id="PS50089">
    <property type="entry name" value="ZF_RING_2"/>
    <property type="match status" value="1"/>
</dbReference>
<protein>
    <submittedName>
        <fullName evidence="5">E3 ubiquitin-protein ligase TTC3-like protein</fullName>
    </submittedName>
</protein>
<dbReference type="Proteomes" id="UP000288716">
    <property type="component" value="Unassembled WGS sequence"/>
</dbReference>
<dbReference type="SUPFAM" id="SSF57850">
    <property type="entry name" value="RING/U-box"/>
    <property type="match status" value="1"/>
</dbReference>
<sequence length="145" mass="16495">MSMLMRLSAVKTGAVGNQKLAKIVKKLSVIFPEQTEDEISKFANEFHTNNSFHGKRLIQIVEEIKQYMLRNGCQILVKNDESHGAGASQNIDKNCPICFEGDENTVMIECGNYFHKKCLKEWTNENNSCPVCRSFVLLSEEYLTL</sequence>